<gene>
    <name evidence="8" type="ORF">HMPREF1476_01660</name>
</gene>
<evidence type="ECO:0000256" key="1">
    <source>
        <dbReference type="ARBA" id="ARBA00004141"/>
    </source>
</evidence>
<dbReference type="PATRIC" id="fig|1203554.3.peg.1741"/>
<feature type="transmembrane region" description="Helical" evidence="7">
    <location>
        <begin position="177"/>
        <end position="196"/>
    </location>
</feature>
<dbReference type="PANTHER" id="PTHR42948">
    <property type="entry name" value="TRANSPORTER"/>
    <property type="match status" value="1"/>
</dbReference>
<dbReference type="Gene3D" id="1.20.1740.10">
    <property type="entry name" value="Amino acid/polyamine transporter I"/>
    <property type="match status" value="1"/>
</dbReference>
<evidence type="ECO:0000256" key="4">
    <source>
        <dbReference type="ARBA" id="ARBA00022989"/>
    </source>
</evidence>
<comment type="subcellular location">
    <subcellularLocation>
        <location evidence="1">Membrane</location>
        <topology evidence="1">Multi-pass membrane protein</topology>
    </subcellularLocation>
</comment>
<dbReference type="PROSITE" id="PS00610">
    <property type="entry name" value="NA_NEUROTRAN_SYMP_1"/>
    <property type="match status" value="1"/>
</dbReference>
<sequence>MSVPTSSAQWSSRLGFILAAAGSAIGLGAIWKFPYWAGANGGAAFILPYILFTFTAGVVLVMAELALGRSGRGSAVEAMRRAGGRGFAWCGGMAVLTSFLILSYYAVVGGWCAAYLAEALMGEAASSDPEVLKMRFGELVSSGGRNIAWLFAFLAAVCLTAVFGVHRGIERLSTCLMPIFFLLMIGLAAYSLLLPGSEAGLAYLFQFSWSTVTPQAILNAMGFTFFSLSLGAGVLVTYGAYVNKSTRLPAAAMWVAILALQAAILAGLVIMPAVFAYGLEPDAGPGLVFITLPMIFAQLSGGSVVAVIFYFCLFVAALTSAVSLLEVAVAFLQNECRFSRRAAVFLCFAALFILGSVSALSFGPWSDCLIFGRSIFDFLDYVCTNFLMTINGLAVAFVVGWKAWPKAMKELSTCSPENGVVTKGTLSAIGFGLRWLAPLMVLASCWQGLEA</sequence>
<name>S3BDX4_9BURK</name>
<feature type="transmembrane region" description="Helical" evidence="7">
    <location>
        <begin position="147"/>
        <end position="165"/>
    </location>
</feature>
<comment type="caution">
    <text evidence="8">The sequence shown here is derived from an EMBL/GenBank/DDBJ whole genome shotgun (WGS) entry which is preliminary data.</text>
</comment>
<evidence type="ECO:0000313" key="9">
    <source>
        <dbReference type="Proteomes" id="UP000014400"/>
    </source>
</evidence>
<dbReference type="HOGENOM" id="CLU_006855_3_4_4"/>
<keyword evidence="2 6" id="KW-0813">Transport</keyword>
<evidence type="ECO:0000256" key="2">
    <source>
        <dbReference type="ARBA" id="ARBA00022448"/>
    </source>
</evidence>
<dbReference type="InterPro" id="IPR037272">
    <property type="entry name" value="SNS_sf"/>
</dbReference>
<keyword evidence="3 6" id="KW-0812">Transmembrane</keyword>
<feature type="transmembrane region" description="Helical" evidence="7">
    <location>
        <begin position="12"/>
        <end position="31"/>
    </location>
</feature>
<feature type="transmembrane region" description="Helical" evidence="7">
    <location>
        <begin position="299"/>
        <end position="332"/>
    </location>
</feature>
<dbReference type="EMBL" id="ATCF01000022">
    <property type="protein sequence ID" value="EPD98621.1"/>
    <property type="molecule type" value="Genomic_DNA"/>
</dbReference>
<evidence type="ECO:0000256" key="7">
    <source>
        <dbReference type="SAM" id="Phobius"/>
    </source>
</evidence>
<evidence type="ECO:0000256" key="5">
    <source>
        <dbReference type="ARBA" id="ARBA00023136"/>
    </source>
</evidence>
<dbReference type="SUPFAM" id="SSF161070">
    <property type="entry name" value="SNF-like"/>
    <property type="match status" value="1"/>
</dbReference>
<feature type="transmembrane region" description="Helical" evidence="7">
    <location>
        <begin position="43"/>
        <end position="67"/>
    </location>
</feature>
<evidence type="ECO:0000256" key="3">
    <source>
        <dbReference type="ARBA" id="ARBA00022692"/>
    </source>
</evidence>
<dbReference type="Pfam" id="PF00209">
    <property type="entry name" value="SNF"/>
    <property type="match status" value="2"/>
</dbReference>
<keyword evidence="4 7" id="KW-1133">Transmembrane helix</keyword>
<organism evidence="8 9">
    <name type="scientific">Sutterella wadsworthensis HGA0223</name>
    <dbReference type="NCBI Taxonomy" id="1203554"/>
    <lineage>
        <taxon>Bacteria</taxon>
        <taxon>Pseudomonadati</taxon>
        <taxon>Pseudomonadota</taxon>
        <taxon>Betaproteobacteria</taxon>
        <taxon>Burkholderiales</taxon>
        <taxon>Sutterellaceae</taxon>
        <taxon>Sutterella</taxon>
    </lineage>
</organism>
<dbReference type="STRING" id="1203554.HMPREF1476_01660"/>
<protein>
    <recommendedName>
        <fullName evidence="6">Transporter</fullName>
    </recommendedName>
</protein>
<feature type="transmembrane region" description="Helical" evidence="7">
    <location>
        <begin position="216"/>
        <end position="241"/>
    </location>
</feature>
<evidence type="ECO:0000256" key="6">
    <source>
        <dbReference type="RuleBase" id="RU003732"/>
    </source>
</evidence>
<comment type="similarity">
    <text evidence="6">Belongs to the sodium:neurotransmitter symporter (SNF) (TC 2.A.22) family.</text>
</comment>
<dbReference type="AlphaFoldDB" id="S3BDX4"/>
<keyword evidence="9" id="KW-1185">Reference proteome</keyword>
<keyword evidence="6" id="KW-0769">Symport</keyword>
<dbReference type="CDD" id="cd10336">
    <property type="entry name" value="SLC6sbd_Tyt1-Like"/>
    <property type="match status" value="1"/>
</dbReference>
<evidence type="ECO:0000313" key="8">
    <source>
        <dbReference type="EMBL" id="EPD98621.1"/>
    </source>
</evidence>
<accession>S3BDX4</accession>
<dbReference type="NCBIfam" id="NF037979">
    <property type="entry name" value="Na_transp"/>
    <property type="match status" value="1"/>
</dbReference>
<dbReference type="RefSeq" id="WP_016474843.1">
    <property type="nucleotide sequence ID" value="NZ_KE150480.1"/>
</dbReference>
<dbReference type="GO" id="GO:0016020">
    <property type="term" value="C:membrane"/>
    <property type="evidence" value="ECO:0007669"/>
    <property type="project" value="UniProtKB-SubCell"/>
</dbReference>
<feature type="transmembrane region" description="Helical" evidence="7">
    <location>
        <begin position="87"/>
        <end position="107"/>
    </location>
</feature>
<dbReference type="PANTHER" id="PTHR42948:SF1">
    <property type="entry name" value="TRANSPORTER"/>
    <property type="match status" value="1"/>
</dbReference>
<proteinExistence type="inferred from homology"/>
<dbReference type="Proteomes" id="UP000014400">
    <property type="component" value="Unassembled WGS sequence"/>
</dbReference>
<dbReference type="PROSITE" id="PS50267">
    <property type="entry name" value="NA_NEUROTRAN_SYMP_3"/>
    <property type="match status" value="1"/>
</dbReference>
<feature type="transmembrane region" description="Helical" evidence="7">
    <location>
        <begin position="253"/>
        <end position="279"/>
    </location>
</feature>
<dbReference type="GO" id="GO:0015293">
    <property type="term" value="F:symporter activity"/>
    <property type="evidence" value="ECO:0007669"/>
    <property type="project" value="UniProtKB-KW"/>
</dbReference>
<dbReference type="InterPro" id="IPR047218">
    <property type="entry name" value="YocR/YhdH-like"/>
</dbReference>
<reference evidence="8 9" key="1">
    <citation type="submission" date="2013-04" db="EMBL/GenBank/DDBJ databases">
        <title>The Genome Sequence of Sutterella wadsworthensis HGA0223.</title>
        <authorList>
            <consortium name="The Broad Institute Genomics Platform"/>
            <person name="Earl A."/>
            <person name="Ward D."/>
            <person name="Feldgarden M."/>
            <person name="Gevers D."/>
            <person name="Schmidt T.M."/>
            <person name="Dover J."/>
            <person name="Dai D."/>
            <person name="Walker B."/>
            <person name="Young S."/>
            <person name="Zeng Q."/>
            <person name="Gargeya S."/>
            <person name="Fitzgerald M."/>
            <person name="Haas B."/>
            <person name="Abouelleil A."/>
            <person name="Allen A.W."/>
            <person name="Alvarado L."/>
            <person name="Arachchi H.M."/>
            <person name="Berlin A.M."/>
            <person name="Chapman S.B."/>
            <person name="Gainer-Dewar J."/>
            <person name="Goldberg J."/>
            <person name="Griggs A."/>
            <person name="Gujja S."/>
            <person name="Hansen M."/>
            <person name="Howarth C."/>
            <person name="Imamovic A."/>
            <person name="Ireland A."/>
            <person name="Larimer J."/>
            <person name="McCowan C."/>
            <person name="Murphy C."/>
            <person name="Pearson M."/>
            <person name="Poon T.W."/>
            <person name="Priest M."/>
            <person name="Roberts A."/>
            <person name="Saif S."/>
            <person name="Shea T."/>
            <person name="Sisk P."/>
            <person name="Sykes S."/>
            <person name="Wortman J."/>
            <person name="Nusbaum C."/>
            <person name="Birren B."/>
        </authorList>
    </citation>
    <scope>NUCLEOTIDE SEQUENCE [LARGE SCALE GENOMIC DNA]</scope>
    <source>
        <strain evidence="8 9">HGA0223</strain>
    </source>
</reference>
<keyword evidence="5 7" id="KW-0472">Membrane</keyword>
<dbReference type="PRINTS" id="PR00176">
    <property type="entry name" value="NANEUSMPORT"/>
</dbReference>
<feature type="transmembrane region" description="Helical" evidence="7">
    <location>
        <begin position="344"/>
        <end position="366"/>
    </location>
</feature>
<dbReference type="InterPro" id="IPR000175">
    <property type="entry name" value="Na/ntran_symport"/>
</dbReference>
<dbReference type="eggNOG" id="COG0733">
    <property type="taxonomic scope" value="Bacteria"/>
</dbReference>
<feature type="transmembrane region" description="Helical" evidence="7">
    <location>
        <begin position="378"/>
        <end position="401"/>
    </location>
</feature>